<dbReference type="InterPro" id="IPR001279">
    <property type="entry name" value="Metallo-B-lactamas"/>
</dbReference>
<dbReference type="EMBL" id="JOSZ01000019">
    <property type="protein sequence ID" value="KFM18352.1"/>
    <property type="molecule type" value="Genomic_DNA"/>
</dbReference>
<dbReference type="GO" id="GO:0003723">
    <property type="term" value="F:RNA binding"/>
    <property type="evidence" value="ECO:0007669"/>
    <property type="project" value="UniProtKB-KW"/>
</dbReference>
<evidence type="ECO:0000313" key="5">
    <source>
        <dbReference type="Proteomes" id="UP000029387"/>
    </source>
</evidence>
<reference evidence="4 5" key="1">
    <citation type="submission" date="2014-06" db="EMBL/GenBank/DDBJ databases">
        <authorList>
            <person name="Ngugi D.K."/>
            <person name="Blom J."/>
            <person name="Alam I."/>
            <person name="Rashid M."/>
            <person name="Baalawi W."/>
            <person name="Zhang G."/>
            <person name="Hikmawan T."/>
            <person name="Guan Y."/>
            <person name="Antunes A."/>
            <person name="Siam R."/>
            <person name="El-Dorry H."/>
            <person name="Bajic V."/>
            <person name="Stingl U."/>
        </authorList>
    </citation>
    <scope>NUCLEOTIDE SEQUENCE [LARGE SCALE GENOMIC DNA]</scope>
    <source>
        <strain evidence="4">SCGC AAA799-P11</strain>
    </source>
</reference>
<organism evidence="4 5">
    <name type="scientific">Marine Group I thaumarchaeote SCGC AAA799-P11</name>
    <dbReference type="NCBI Taxonomy" id="1502295"/>
    <lineage>
        <taxon>Archaea</taxon>
        <taxon>Nitrososphaerota</taxon>
        <taxon>Marine Group I</taxon>
    </lineage>
</organism>
<dbReference type="CDD" id="cd07732">
    <property type="entry name" value="metallo-hydrolase-like_MBL-fold"/>
    <property type="match status" value="1"/>
</dbReference>
<evidence type="ECO:0000259" key="3">
    <source>
        <dbReference type="SMART" id="SM00849"/>
    </source>
</evidence>
<name>A0A087RXZ8_9ARCH</name>
<feature type="domain" description="Metallo-beta-lactamase" evidence="3">
    <location>
        <begin position="14"/>
        <end position="252"/>
    </location>
</feature>
<gene>
    <name evidence="4" type="ORF">AAA799P11_01127</name>
</gene>
<comment type="caution">
    <text evidence="4">The sequence shown here is derived from an EMBL/GenBank/DDBJ whole genome shotgun (WGS) entry which is preliminary data.</text>
</comment>
<proteinExistence type="predicted"/>
<keyword evidence="5" id="KW-1185">Reference proteome</keyword>
<protein>
    <submittedName>
        <fullName evidence="4">Ribonuclease J protein</fullName>
        <ecNumber evidence="4">3.1.-.-</ecNumber>
    </submittedName>
</protein>
<accession>A0A087RXZ8</accession>
<keyword evidence="2" id="KW-0694">RNA-binding</keyword>
<evidence type="ECO:0000256" key="1">
    <source>
        <dbReference type="ARBA" id="ARBA00022839"/>
    </source>
</evidence>
<dbReference type="InterPro" id="IPR036866">
    <property type="entry name" value="RibonucZ/Hydroxyglut_hydro"/>
</dbReference>
<dbReference type="SUPFAM" id="SSF56281">
    <property type="entry name" value="Metallo-hydrolase/oxidoreductase"/>
    <property type="match status" value="1"/>
</dbReference>
<evidence type="ECO:0000313" key="4">
    <source>
        <dbReference type="EMBL" id="KFM18352.1"/>
    </source>
</evidence>
<evidence type="ECO:0000256" key="2">
    <source>
        <dbReference type="ARBA" id="ARBA00022884"/>
    </source>
</evidence>
<keyword evidence="4" id="KW-0378">Hydrolase</keyword>
<dbReference type="PANTHER" id="PTHR43694:SF1">
    <property type="entry name" value="RIBONUCLEASE J"/>
    <property type="match status" value="1"/>
</dbReference>
<dbReference type="AlphaFoldDB" id="A0A087RXZ8"/>
<dbReference type="Gene3D" id="3.60.15.10">
    <property type="entry name" value="Ribonuclease Z/Hydroxyacylglutathione hydrolase-like"/>
    <property type="match status" value="1"/>
</dbReference>
<dbReference type="GO" id="GO:0004527">
    <property type="term" value="F:exonuclease activity"/>
    <property type="evidence" value="ECO:0007669"/>
    <property type="project" value="UniProtKB-KW"/>
</dbReference>
<sequence length="469" mass="52961">MTSLTFYGGVNEIGGNKILLQDKDTKVFLDFGMSFGKNAKFFEEFITPRVSNGIVDYLTMGLIPDIPGVYRDDLMEMAGRKPENTDIDAVLLTHAHADHANYISFLNKDIPIHMGAGCHYILKALADRGARSLDSEILDYKERPTSEHRGEKPIPRTIKEFRTGDKFKVGDLEVEPIHVDHSVPGAYGFIIYTSEGPVVYTGDIRLHGTHPEMTEDFVAKAKEVRPIALISEGTRIADKEKEESEQLVYQQCSKTVSESNRLVFADFNFKDVDRFQTFYKIAQETGRKLVVKINDAHFLKYLSQDKHLNVPNIDDEHIVIYLPKKNSGTYSDSDYSANEREFLNLNNTWTADQIAAKENKVLCCMGFYSFTSLIDIKPKPGATYIHSASEPYNEGQVISSDRADAWIEHFGMERVQSHCSGHARGRDLLEAVGEIDAKTLFPVHTEHPDAYNKVSKNITMIEEGVKYNL</sequence>
<dbReference type="Pfam" id="PF12706">
    <property type="entry name" value="Lactamase_B_2"/>
    <property type="match status" value="1"/>
</dbReference>
<dbReference type="SMART" id="SM00849">
    <property type="entry name" value="Lactamase_B"/>
    <property type="match status" value="1"/>
</dbReference>
<dbReference type="PANTHER" id="PTHR43694">
    <property type="entry name" value="RIBONUCLEASE J"/>
    <property type="match status" value="1"/>
</dbReference>
<dbReference type="EC" id="3.1.-.-" evidence="4"/>
<dbReference type="Gene3D" id="3.40.50.10710">
    <property type="entry name" value="Metallo-hydrolase/oxidoreductase"/>
    <property type="match status" value="1"/>
</dbReference>
<keyword evidence="1" id="KW-0540">Nuclease</keyword>
<keyword evidence="1" id="KW-0269">Exonuclease</keyword>
<dbReference type="Proteomes" id="UP000029387">
    <property type="component" value="Unassembled WGS sequence"/>
</dbReference>
<dbReference type="InterPro" id="IPR042173">
    <property type="entry name" value="RNase_J_2"/>
</dbReference>